<protein>
    <recommendedName>
        <fullName evidence="3">Reverse transcriptase Ty1/copia-type domain-containing protein</fullName>
    </recommendedName>
</protein>
<keyword evidence="2" id="KW-1185">Reference proteome</keyword>
<reference evidence="2" key="2">
    <citation type="submission" date="2015-01" db="EMBL/GenBank/DDBJ databases">
        <title>Evolutionary Origins and Diversification of the Mycorrhizal Mutualists.</title>
        <authorList>
            <consortium name="DOE Joint Genome Institute"/>
            <consortium name="Mycorrhizal Genomics Consortium"/>
            <person name="Kohler A."/>
            <person name="Kuo A."/>
            <person name="Nagy L.G."/>
            <person name="Floudas D."/>
            <person name="Copeland A."/>
            <person name="Barry K.W."/>
            <person name="Cichocki N."/>
            <person name="Veneault-Fourrey C."/>
            <person name="LaButti K."/>
            <person name="Lindquist E.A."/>
            <person name="Lipzen A."/>
            <person name="Lundell T."/>
            <person name="Morin E."/>
            <person name="Murat C."/>
            <person name="Riley R."/>
            <person name="Ohm R."/>
            <person name="Sun H."/>
            <person name="Tunlid A."/>
            <person name="Henrissat B."/>
            <person name="Grigoriev I.V."/>
            <person name="Hibbett D.S."/>
            <person name="Martin F."/>
        </authorList>
    </citation>
    <scope>NUCLEOTIDE SEQUENCE [LARGE SCALE GENOMIC DNA]</scope>
    <source>
        <strain evidence="2">Ve08.2h10</strain>
    </source>
</reference>
<evidence type="ECO:0000313" key="2">
    <source>
        <dbReference type="Proteomes" id="UP000054538"/>
    </source>
</evidence>
<name>A0A0D0D6M0_9AGAM</name>
<dbReference type="Proteomes" id="UP000054538">
    <property type="component" value="Unassembled WGS sequence"/>
</dbReference>
<evidence type="ECO:0000313" key="1">
    <source>
        <dbReference type="EMBL" id="KIK72540.1"/>
    </source>
</evidence>
<dbReference type="AlphaFoldDB" id="A0A0D0D6M0"/>
<dbReference type="InParanoid" id="A0A0D0D6M0"/>
<organism evidence="1 2">
    <name type="scientific">Paxillus rubicundulus Ve08.2h10</name>
    <dbReference type="NCBI Taxonomy" id="930991"/>
    <lineage>
        <taxon>Eukaryota</taxon>
        <taxon>Fungi</taxon>
        <taxon>Dikarya</taxon>
        <taxon>Basidiomycota</taxon>
        <taxon>Agaricomycotina</taxon>
        <taxon>Agaricomycetes</taxon>
        <taxon>Agaricomycetidae</taxon>
        <taxon>Boletales</taxon>
        <taxon>Paxilineae</taxon>
        <taxon>Paxillaceae</taxon>
        <taxon>Paxillus</taxon>
    </lineage>
</organism>
<accession>A0A0D0D6M0</accession>
<proteinExistence type="predicted"/>
<dbReference type="HOGENOM" id="CLU_1482464_0_0_1"/>
<dbReference type="EMBL" id="KN830717">
    <property type="protein sequence ID" value="KIK72540.1"/>
    <property type="molecule type" value="Genomic_DNA"/>
</dbReference>
<dbReference type="OrthoDB" id="3344688at2759"/>
<dbReference type="STRING" id="930991.A0A0D0D6M0"/>
<evidence type="ECO:0008006" key="3">
    <source>
        <dbReference type="Google" id="ProtNLM"/>
    </source>
</evidence>
<gene>
    <name evidence="1" type="ORF">PAXRUDRAFT_21869</name>
</gene>
<sequence length="182" mass="20381">MEQLDIKTAFLNGLLKANDVCYMEQPEGFVKAGMEHMDQLHSEWQLSDFGDALFCIGIAIKHDWTSHTVSLSQSALIDHLIRELSLQDAHPVASPTETNLRLSRVPKGSLVADVTARMDRTPYRQLLSRHLDSYGPAHWEAAKRVLWYLKGMRDLKLMSGSPHAACLLGFTNASFATCPDML</sequence>
<reference evidence="1 2" key="1">
    <citation type="submission" date="2014-04" db="EMBL/GenBank/DDBJ databases">
        <authorList>
            <consortium name="DOE Joint Genome Institute"/>
            <person name="Kuo A."/>
            <person name="Kohler A."/>
            <person name="Jargeat P."/>
            <person name="Nagy L.G."/>
            <person name="Floudas D."/>
            <person name="Copeland A."/>
            <person name="Barry K.W."/>
            <person name="Cichocki N."/>
            <person name="Veneault-Fourrey C."/>
            <person name="LaButti K."/>
            <person name="Lindquist E.A."/>
            <person name="Lipzen A."/>
            <person name="Lundell T."/>
            <person name="Morin E."/>
            <person name="Murat C."/>
            <person name="Sun H."/>
            <person name="Tunlid A."/>
            <person name="Henrissat B."/>
            <person name="Grigoriev I.V."/>
            <person name="Hibbett D.S."/>
            <person name="Martin F."/>
            <person name="Nordberg H.P."/>
            <person name="Cantor M.N."/>
            <person name="Hua S.X."/>
        </authorList>
    </citation>
    <scope>NUCLEOTIDE SEQUENCE [LARGE SCALE GENOMIC DNA]</scope>
    <source>
        <strain evidence="1 2">Ve08.2h10</strain>
    </source>
</reference>